<dbReference type="InterPro" id="IPR036390">
    <property type="entry name" value="WH_DNA-bd_sf"/>
</dbReference>
<dbReference type="GO" id="GO:0003700">
    <property type="term" value="F:DNA-binding transcription factor activity"/>
    <property type="evidence" value="ECO:0007669"/>
    <property type="project" value="InterPro"/>
</dbReference>
<organism evidence="3 4">
    <name type="scientific">Yoonia ponticola</name>
    <dbReference type="NCBI Taxonomy" id="1524255"/>
    <lineage>
        <taxon>Bacteria</taxon>
        <taxon>Pseudomonadati</taxon>
        <taxon>Pseudomonadota</taxon>
        <taxon>Alphaproteobacteria</taxon>
        <taxon>Rhodobacterales</taxon>
        <taxon>Paracoccaceae</taxon>
        <taxon>Yoonia</taxon>
    </lineage>
</organism>
<comment type="caution">
    <text evidence="3">The sequence shown here is derived from an EMBL/GenBank/DDBJ whole genome shotgun (WGS) entry which is preliminary data.</text>
</comment>
<dbReference type="Proteomes" id="UP000535415">
    <property type="component" value="Unassembled WGS sequence"/>
</dbReference>
<dbReference type="PANTHER" id="PTHR33164">
    <property type="entry name" value="TRANSCRIPTIONAL REGULATOR, MARR FAMILY"/>
    <property type="match status" value="1"/>
</dbReference>
<dbReference type="GO" id="GO:0006950">
    <property type="term" value="P:response to stress"/>
    <property type="evidence" value="ECO:0007669"/>
    <property type="project" value="TreeGrafter"/>
</dbReference>
<evidence type="ECO:0000313" key="3">
    <source>
        <dbReference type="EMBL" id="MBB5721544.1"/>
    </source>
</evidence>
<dbReference type="PROSITE" id="PS50995">
    <property type="entry name" value="HTH_MARR_2"/>
    <property type="match status" value="1"/>
</dbReference>
<name>A0A7W9BK33_9RHOB</name>
<dbReference type="SUPFAM" id="SSF46785">
    <property type="entry name" value="Winged helix' DNA-binding domain"/>
    <property type="match status" value="1"/>
</dbReference>
<proteinExistence type="predicted"/>
<sequence length="157" mass="17100">MTTRDFNMHFLLHSAALIEDRLRQRLADVGIPPRQARMLDALGRAGTASQADLARAFNIKPASMSTMTTRLIDAGLISREVDPNETRSNILRLSARGQGLLSDIHTAWRDIDRLIEDRLGAENAALLTDLTQQLRDGLGGEPPAKTLDQSSDGGGIT</sequence>
<dbReference type="InterPro" id="IPR036388">
    <property type="entry name" value="WH-like_DNA-bd_sf"/>
</dbReference>
<reference evidence="3 4" key="1">
    <citation type="submission" date="2020-08" db="EMBL/GenBank/DDBJ databases">
        <title>Genomic Encyclopedia of Type Strains, Phase IV (KMG-IV): sequencing the most valuable type-strain genomes for metagenomic binning, comparative biology and taxonomic classification.</title>
        <authorList>
            <person name="Goeker M."/>
        </authorList>
    </citation>
    <scope>NUCLEOTIDE SEQUENCE [LARGE SCALE GENOMIC DNA]</scope>
    <source>
        <strain evidence="3 4">DSM 101064</strain>
    </source>
</reference>
<dbReference type="AlphaFoldDB" id="A0A7W9BK33"/>
<evidence type="ECO:0000256" key="1">
    <source>
        <dbReference type="SAM" id="MobiDB-lite"/>
    </source>
</evidence>
<evidence type="ECO:0000313" key="4">
    <source>
        <dbReference type="Proteomes" id="UP000535415"/>
    </source>
</evidence>
<feature type="domain" description="HTH marR-type" evidence="2">
    <location>
        <begin position="1"/>
        <end position="136"/>
    </location>
</feature>
<accession>A0A7W9BK33</accession>
<protein>
    <submittedName>
        <fullName evidence="3">DNA-binding MarR family transcriptional regulator</fullName>
    </submittedName>
</protein>
<dbReference type="EMBL" id="JACIJM010000003">
    <property type="protein sequence ID" value="MBB5721544.1"/>
    <property type="molecule type" value="Genomic_DNA"/>
</dbReference>
<feature type="region of interest" description="Disordered" evidence="1">
    <location>
        <begin position="135"/>
        <end position="157"/>
    </location>
</feature>
<dbReference type="GO" id="GO:0003677">
    <property type="term" value="F:DNA binding"/>
    <property type="evidence" value="ECO:0007669"/>
    <property type="project" value="UniProtKB-KW"/>
</dbReference>
<dbReference type="Pfam" id="PF12802">
    <property type="entry name" value="MarR_2"/>
    <property type="match status" value="1"/>
</dbReference>
<keyword evidence="3" id="KW-0238">DNA-binding</keyword>
<gene>
    <name evidence="3" type="ORF">FHS72_001156</name>
</gene>
<dbReference type="PANTHER" id="PTHR33164:SF43">
    <property type="entry name" value="HTH-TYPE TRANSCRIPTIONAL REPRESSOR YETL"/>
    <property type="match status" value="1"/>
</dbReference>
<dbReference type="Gene3D" id="1.10.10.10">
    <property type="entry name" value="Winged helix-like DNA-binding domain superfamily/Winged helix DNA-binding domain"/>
    <property type="match status" value="1"/>
</dbReference>
<dbReference type="InterPro" id="IPR039422">
    <property type="entry name" value="MarR/SlyA-like"/>
</dbReference>
<dbReference type="RefSeq" id="WP_183526950.1">
    <property type="nucleotide sequence ID" value="NZ_JACIJM010000003.1"/>
</dbReference>
<evidence type="ECO:0000259" key="2">
    <source>
        <dbReference type="PROSITE" id="PS50995"/>
    </source>
</evidence>
<keyword evidence="4" id="KW-1185">Reference proteome</keyword>
<dbReference type="SMART" id="SM00347">
    <property type="entry name" value="HTH_MARR"/>
    <property type="match status" value="1"/>
</dbReference>
<dbReference type="InterPro" id="IPR000835">
    <property type="entry name" value="HTH_MarR-typ"/>
</dbReference>